<keyword evidence="3" id="KW-1133">Transmembrane helix</keyword>
<dbReference type="GO" id="GO:0004519">
    <property type="term" value="F:endonuclease activity"/>
    <property type="evidence" value="ECO:0007669"/>
    <property type="project" value="UniProtKB-KW"/>
</dbReference>
<dbReference type="Pfam" id="PF01223">
    <property type="entry name" value="Endonuclease_NS"/>
    <property type="match status" value="1"/>
</dbReference>
<feature type="active site" description="Proton acceptor" evidence="1">
    <location>
        <position position="140"/>
    </location>
</feature>
<keyword evidence="6" id="KW-0255">Endonuclease</keyword>
<dbReference type="InterPro" id="IPR044929">
    <property type="entry name" value="DNA/RNA_non-sp_Endonuclease_sf"/>
</dbReference>
<dbReference type="InterPro" id="IPR044925">
    <property type="entry name" value="His-Me_finger_sf"/>
</dbReference>
<protein>
    <submittedName>
        <fullName evidence="6">DNA/RNA non-specific endonuclease</fullName>
    </submittedName>
</protein>
<evidence type="ECO:0000313" key="6">
    <source>
        <dbReference type="EMBL" id="MBC8594917.1"/>
    </source>
</evidence>
<evidence type="ECO:0000259" key="5">
    <source>
        <dbReference type="SMART" id="SM00892"/>
    </source>
</evidence>
<keyword evidence="7" id="KW-1185">Reference proteome</keyword>
<feature type="domain" description="DNA/RNA non-specific endonuclease/pyrophosphatase/phosphodiesterase" evidence="5">
    <location>
        <begin position="78"/>
        <end position="271"/>
    </location>
</feature>
<dbReference type="SUPFAM" id="SSF54060">
    <property type="entry name" value="His-Me finger endonucleases"/>
    <property type="match status" value="1"/>
</dbReference>
<dbReference type="PANTHER" id="PTHR13966:SF5">
    <property type="entry name" value="ENDONUCLEASE G, MITOCHONDRIAL"/>
    <property type="match status" value="1"/>
</dbReference>
<dbReference type="InterPro" id="IPR020821">
    <property type="entry name" value="ENPP1-3/EXOG-like_nuc-like"/>
</dbReference>
<accession>A0A926F8R6</accession>
<keyword evidence="6" id="KW-0540">Nuclease</keyword>
<feature type="transmembrane region" description="Helical" evidence="3">
    <location>
        <begin position="21"/>
        <end position="39"/>
    </location>
</feature>
<evidence type="ECO:0000256" key="1">
    <source>
        <dbReference type="PIRSR" id="PIRSR640255-1"/>
    </source>
</evidence>
<dbReference type="InterPro" id="IPR040255">
    <property type="entry name" value="Non-specific_endonuclease"/>
</dbReference>
<dbReference type="EMBL" id="JACRTF010000001">
    <property type="protein sequence ID" value="MBC8594917.1"/>
    <property type="molecule type" value="Genomic_DNA"/>
</dbReference>
<feature type="binding site" evidence="2">
    <location>
        <position position="171"/>
    </location>
    <ligand>
        <name>Mg(2+)</name>
        <dbReference type="ChEBI" id="CHEBI:18420"/>
        <note>catalytic</note>
    </ligand>
</feature>
<dbReference type="PANTHER" id="PTHR13966">
    <property type="entry name" value="ENDONUCLEASE RELATED"/>
    <property type="match status" value="1"/>
</dbReference>
<comment type="caution">
    <text evidence="6">The sequence shown here is derived from an EMBL/GenBank/DDBJ whole genome shotgun (WGS) entry which is preliminary data.</text>
</comment>
<dbReference type="GO" id="GO:0003676">
    <property type="term" value="F:nucleic acid binding"/>
    <property type="evidence" value="ECO:0007669"/>
    <property type="project" value="InterPro"/>
</dbReference>
<gene>
    <name evidence="6" type="ORF">H8744_17035</name>
</gene>
<keyword evidence="3" id="KW-0472">Membrane</keyword>
<dbReference type="GO" id="GO:0016787">
    <property type="term" value="F:hydrolase activity"/>
    <property type="evidence" value="ECO:0007669"/>
    <property type="project" value="InterPro"/>
</dbReference>
<name>A0A926F8R6_9BACT</name>
<dbReference type="AlphaFoldDB" id="A0A926F8R6"/>
<dbReference type="CDD" id="cd00091">
    <property type="entry name" value="NUC"/>
    <property type="match status" value="1"/>
</dbReference>
<proteinExistence type="predicted"/>
<dbReference type="GO" id="GO:0046872">
    <property type="term" value="F:metal ion binding"/>
    <property type="evidence" value="ECO:0007669"/>
    <property type="project" value="UniProtKB-KW"/>
</dbReference>
<dbReference type="InterPro" id="IPR001604">
    <property type="entry name" value="Endo_G_ENPP1-like_dom"/>
</dbReference>
<dbReference type="SMART" id="SM00892">
    <property type="entry name" value="Endonuclease_NS"/>
    <property type="match status" value="1"/>
</dbReference>
<evidence type="ECO:0000259" key="4">
    <source>
        <dbReference type="SMART" id="SM00477"/>
    </source>
</evidence>
<dbReference type="Proteomes" id="UP000651085">
    <property type="component" value="Unassembled WGS sequence"/>
</dbReference>
<organism evidence="6 7">
    <name type="scientific">Jilunia laotingensis</name>
    <dbReference type="NCBI Taxonomy" id="2763675"/>
    <lineage>
        <taxon>Bacteria</taxon>
        <taxon>Pseudomonadati</taxon>
        <taxon>Bacteroidota</taxon>
        <taxon>Bacteroidia</taxon>
        <taxon>Bacteroidales</taxon>
        <taxon>Bacteroidaceae</taxon>
        <taxon>Jilunia</taxon>
    </lineage>
</organism>
<keyword evidence="2" id="KW-0479">Metal-binding</keyword>
<feature type="domain" description="ENPP1-3/EXOG-like endonuclease/phosphodiesterase" evidence="4">
    <location>
        <begin position="79"/>
        <end position="271"/>
    </location>
</feature>
<keyword evidence="3" id="KW-0812">Transmembrane</keyword>
<dbReference type="RefSeq" id="WP_262436002.1">
    <property type="nucleotide sequence ID" value="NZ_JACRTF010000001.1"/>
</dbReference>
<dbReference type="SMART" id="SM00477">
    <property type="entry name" value="NUC"/>
    <property type="match status" value="1"/>
</dbReference>
<keyword evidence="6" id="KW-0378">Hydrolase</keyword>
<evidence type="ECO:0000256" key="3">
    <source>
        <dbReference type="SAM" id="Phobius"/>
    </source>
</evidence>
<sequence>MNHKNPSKKKKSWTFPKLSSTIIIIGLIPIIYGIFLYCLQNTSIIPNTSNVIKSQKVPKATELERPLLLSPKQEQIVHHTGYIVSYNESLRLPNWVAYELTRQETQGNAKRSNRFIPDPMIKGTIATNSDYLHSGYDKGHMAPAADMKWSSIAMKESFYFSNICPQHPELNRKKWKDLEDKIRDWAIEDSAIIIICGPIVDKTPKVIGKNKVVIPQQFFKAILSPFTQPPKAIGFLFTNEQSVSPLSNYAVSVDSIEILTGMDFFSPLPDHIEDSIEAHLNINQWNL</sequence>
<dbReference type="Gene3D" id="3.40.570.10">
    <property type="entry name" value="Extracellular Endonuclease, subunit A"/>
    <property type="match status" value="1"/>
</dbReference>
<reference evidence="6" key="1">
    <citation type="submission" date="2020-08" db="EMBL/GenBank/DDBJ databases">
        <title>Genome public.</title>
        <authorList>
            <person name="Liu C."/>
            <person name="Sun Q."/>
        </authorList>
    </citation>
    <scope>NUCLEOTIDE SEQUENCE</scope>
    <source>
        <strain evidence="6">N12</strain>
    </source>
</reference>
<evidence type="ECO:0000256" key="2">
    <source>
        <dbReference type="PIRSR" id="PIRSR640255-2"/>
    </source>
</evidence>
<evidence type="ECO:0000313" key="7">
    <source>
        <dbReference type="Proteomes" id="UP000651085"/>
    </source>
</evidence>